<feature type="domain" description="DUF6531" evidence="2">
    <location>
        <begin position="667"/>
        <end position="742"/>
    </location>
</feature>
<evidence type="ECO:0000259" key="2">
    <source>
        <dbReference type="Pfam" id="PF20148"/>
    </source>
</evidence>
<evidence type="ECO:0000259" key="3">
    <source>
        <dbReference type="Pfam" id="PF25023"/>
    </source>
</evidence>
<gene>
    <name evidence="4" type="ORF">RUMCAL_00202</name>
</gene>
<dbReference type="InterPro" id="IPR056823">
    <property type="entry name" value="TEN-like_YD-shell"/>
</dbReference>
<dbReference type="eggNOG" id="COG3209">
    <property type="taxonomic scope" value="Bacteria"/>
</dbReference>
<dbReference type="OrthoDB" id="1813751at2"/>
<dbReference type="InterPro" id="IPR018247">
    <property type="entry name" value="EF_Hand_1_Ca_BS"/>
</dbReference>
<dbReference type="Pfam" id="PF20148">
    <property type="entry name" value="DUF6531"/>
    <property type="match status" value="1"/>
</dbReference>
<feature type="domain" description="Teneurin-like YD-shell" evidence="3">
    <location>
        <begin position="1915"/>
        <end position="2010"/>
    </location>
</feature>
<dbReference type="GO" id="GO:0000272">
    <property type="term" value="P:polysaccharide catabolic process"/>
    <property type="evidence" value="ECO:0007669"/>
    <property type="project" value="InterPro"/>
</dbReference>
<evidence type="ECO:0000256" key="1">
    <source>
        <dbReference type="ARBA" id="ARBA00022737"/>
    </source>
</evidence>
<dbReference type="InterPro" id="IPR031325">
    <property type="entry name" value="RHS_repeat"/>
</dbReference>
<dbReference type="InterPro" id="IPR022385">
    <property type="entry name" value="Rhs_assc_core"/>
</dbReference>
<dbReference type="PANTHER" id="PTHR32305:SF15">
    <property type="entry name" value="PROTEIN RHSA-RELATED"/>
    <property type="match status" value="1"/>
</dbReference>
<dbReference type="Gene3D" id="2.180.10.10">
    <property type="entry name" value="RHS repeat-associated core"/>
    <property type="match status" value="4"/>
</dbReference>
<dbReference type="NCBIfam" id="TIGR03696">
    <property type="entry name" value="Rhs_assc_core"/>
    <property type="match status" value="1"/>
</dbReference>
<dbReference type="Pfam" id="PF25023">
    <property type="entry name" value="TEN_YD-shell"/>
    <property type="match status" value="2"/>
</dbReference>
<dbReference type="InterPro" id="IPR050708">
    <property type="entry name" value="T6SS_VgrG/RHS"/>
</dbReference>
<dbReference type="InterPro" id="IPR036439">
    <property type="entry name" value="Dockerin_dom_sf"/>
</dbReference>
<protein>
    <submittedName>
        <fullName evidence="4">RHS repeat-associated core domain protein</fullName>
    </submittedName>
</protein>
<reference evidence="4 5" key="1">
    <citation type="submission" date="2013-07" db="EMBL/GenBank/DDBJ databases">
        <authorList>
            <person name="Weinstock G."/>
            <person name="Sodergren E."/>
            <person name="Wylie T."/>
            <person name="Fulton L."/>
            <person name="Fulton R."/>
            <person name="Fronick C."/>
            <person name="O'Laughlin M."/>
            <person name="Godfrey J."/>
            <person name="Miner T."/>
            <person name="Herter B."/>
            <person name="Appelbaum E."/>
            <person name="Cordes M."/>
            <person name="Lek S."/>
            <person name="Wollam A."/>
            <person name="Pepin K.H."/>
            <person name="Palsikar V.B."/>
            <person name="Mitreva M."/>
            <person name="Wilson R.K."/>
        </authorList>
    </citation>
    <scope>NUCLEOTIDE SEQUENCE [LARGE SCALE GENOMIC DNA]</scope>
    <source>
        <strain evidence="4 5">ATCC 27760</strain>
    </source>
</reference>
<keyword evidence="5" id="KW-1185">Reference proteome</keyword>
<sequence>MAKKLTRTLAGVMSLMFVGQIMVFGDGASQGILHADTIASAAEAIEGMKNADQLAEEFEEATKGLGEVDYFELPESVEQNIMTYSSRTEAQVEAETESASDFTWDFTAKSYIQYLKEATGVQDTSALTITGKVQKGTVNGHAASDNTPIYVRIFDGDWNEIESWEVSEGEEYTATVTGSGVHHVKFECDGYLPFYLKDFGTGSFQIGSGDSLDTVTLVPGDTIWNEDNANQWSDDVINSSDLAYVQSCYGAYRGDPGFNPSMDHDGDGIVGDADWDYFYRLYEELDENEFYDMNQLDIYQYDLDNNGVINYYDLQLKQKDTGATEAELADFASIVKSARDYESPAFVYNHYYTNDGKVDAEDYNEGIDKINEQIKLRDRSSNYYEYMDKDNSGIIDDFDINWFSDAQPETGSLDWDHAFKRNLTMLSDGMFPYSFNLHDTNFDLNGCALYVADCMSFTTDMPQFWSGNGATLDINGGALLIENNLVFRTASPDGWGGNTGQLMNLNGGMVAIGNCFDFGQANCYDTIELTNSDDTLMVGGNWTYITLTDMEGKWTAGNIWFLGPTWEVNEASGDKSIYSSGTQTIYFGYAGGKQTVLWDNCETYINNEDGSLNTERTFNFGYVDEEGYCQGIYFLNDFTEENYWFRPWFRPYDIPDYTLYRKGWEIGDGVHIATGNYTKSFTDLSVTSPGVTSDFVRTYNSMSDEEGSFGIGWDFNIDVSKIVIPAQGYYQVVLPDGSNTTFKDDGNGGFECLNAHSTMTKSGNEYTITNAAQSQYHFNADGELDWVKDAEGNILTISSMSNNQRIVTDSTGRTYTITYNGNKEHSRITKIEDTTAERTVTYEYNNDFQLVSATSVSGGTETYEYDGNGRLCKITNCYDEMTDQIVYNENGSVNWLTNASGLKQVYTYDKVQKQTGLKEYDGDTLIKTFTYDYDEKYAVKTNTVETDGQTYDVDKITYNMIDDENKYDEMSESVDIMGNTTKYDRDANGNVIKTTNADGTYTLANYNDKNSVIAEVDESGNATIKAYDSNGTRLLKEATSLHPLSQTDINTVTADNFDPVKYLAANEASYAITSHEYYADSYVSGIAGLIRATTDPEGNVTEYDYYKDGVGKGLVKSKTLKDGNTVVNTVSYEYNAQLQVSKETTSFDISKNLYSVKEYEYDKFNNVTVTRDYGTGSTPATTVAEYDLLSRKTAEYTPNYSADKSHGSLTTYYPDGNKKSETNAEGNVTSYVYDAYGQVIKKTNPDGTMNLTAYDGLQREKATYFQAGENGIKQILTATSYEFAGYNFDIYTALDTSASHSCKGLKTTKTTYITEDKQVISETLTDIKEHTIYEKTNGETKRTSAYYANGQLARQTDALGNITKYEYGYLNKVTKTYTPFNTKSDGSVNYSVTENQYDKNGNVTLAKQTVQKQDSDTVKYSVTENQYNAQGLLTQVTLSGTGSSEKNITKYFYNNGGIQTKMETGLNSANDSDYMTTNYEYDAWGHLVRTTDSTGYNSGATTYDLNGNVLTSTDANGNVTTNTYDALNRVLTANTVCSDTSKNVSKSYVYDNMGRVRSKTANGVQTSYQYDSLGRVYQELSPKSFKGYFYEGVSQYAKEQLVGINHQTMYSSTQYEYDAEMRIAQVKESGNLTATYTYDANGNKVSETLANGVVSTYSYNGCNKVTKLVTKSGNSDISSYEYSYYLDGSDACKVRNESGIIETTSYEYDGLKRLTEESVSNGTTMDTYAYEYDDYGNRSKMTATGTEEYETVYDYNDANGNYTALLQKETKTVEETSSATTANGLAASPTELITNSTADTGTKETVYSYDANGNQITKTAESKTEINTYDGLNQLIGFTDGETTASYKYNADGLRTSKTVDGKTINHIWDGNKQIVVDMDDSDWYSAEVYVRGTNLLAKFSKQSGNVKTDYQYYTQNAHGDIVNLTDETGAVAKSYTYDAFGVEINPDTGDVNVFRFCGEYFDTETGTIYLRARYYQASIGRFISRDSYTGKNTDPLSLNLYTYCCNNPIFLIDPSGNKYIPEWAQEWNSSYNIYNYDVSNPAEYLPPTSIEAMPQDVYMEYPDQYGPYPALKDYYNDDGTYSLYDDQRGKIYDGPFHSQVFAYEQESSPVLGYSPDSNSWGLSAGKHSFSAMTGGWEWEHFELSLFDMGTAEAAAGVSTDGIEASAMVSFWSPSATLKLGDLDITLGLNWMAAGATLTASKKGVKVGVADVFGVNLELRW</sequence>
<dbReference type="NCBIfam" id="TIGR01643">
    <property type="entry name" value="YD_repeat_2x"/>
    <property type="match status" value="4"/>
</dbReference>
<accession>U2M6P6</accession>
<dbReference type="PROSITE" id="PS00018">
    <property type="entry name" value="EF_HAND_1"/>
    <property type="match status" value="2"/>
</dbReference>
<feature type="domain" description="Teneurin-like YD-shell" evidence="3">
    <location>
        <begin position="1361"/>
        <end position="1611"/>
    </location>
</feature>
<organism evidence="4 5">
    <name type="scientific">Ruminococcus callidus ATCC 27760</name>
    <dbReference type="NCBI Taxonomy" id="411473"/>
    <lineage>
        <taxon>Bacteria</taxon>
        <taxon>Bacillati</taxon>
        <taxon>Bacillota</taxon>
        <taxon>Clostridia</taxon>
        <taxon>Eubacteriales</taxon>
        <taxon>Oscillospiraceae</taxon>
        <taxon>Ruminococcus</taxon>
    </lineage>
</organism>
<dbReference type="RefSeq" id="WP_021681538.1">
    <property type="nucleotide sequence ID" value="NZ_KI260355.1"/>
</dbReference>
<proteinExistence type="predicted"/>
<evidence type="ECO:0000313" key="4">
    <source>
        <dbReference type="EMBL" id="ERJ97419.1"/>
    </source>
</evidence>
<comment type="caution">
    <text evidence="4">The sequence shown here is derived from an EMBL/GenBank/DDBJ whole genome shotgun (WGS) entry which is preliminary data.</text>
</comment>
<dbReference type="EMBL" id="AWVF01000026">
    <property type="protein sequence ID" value="ERJ97419.1"/>
    <property type="molecule type" value="Genomic_DNA"/>
</dbReference>
<dbReference type="PATRIC" id="fig|411473.3.peg.176"/>
<dbReference type="Pfam" id="PF05593">
    <property type="entry name" value="RHS_repeat"/>
    <property type="match status" value="2"/>
</dbReference>
<dbReference type="Gene3D" id="1.10.1330.10">
    <property type="entry name" value="Dockerin domain"/>
    <property type="match status" value="1"/>
</dbReference>
<dbReference type="STRING" id="411473.RUMCAL_00202"/>
<dbReference type="PANTHER" id="PTHR32305">
    <property type="match status" value="1"/>
</dbReference>
<name>U2M6P6_9FIRM</name>
<dbReference type="HOGENOM" id="CLU_230992_0_0_9"/>
<dbReference type="Proteomes" id="UP000016662">
    <property type="component" value="Unassembled WGS sequence"/>
</dbReference>
<dbReference type="InterPro" id="IPR006530">
    <property type="entry name" value="YD"/>
</dbReference>
<dbReference type="InterPro" id="IPR045351">
    <property type="entry name" value="DUF6531"/>
</dbReference>
<keyword evidence="1" id="KW-0677">Repeat</keyword>
<evidence type="ECO:0000313" key="5">
    <source>
        <dbReference type="Proteomes" id="UP000016662"/>
    </source>
</evidence>